<dbReference type="AlphaFoldDB" id="A0A0H5QE82"/>
<evidence type="ECO:0000313" key="2">
    <source>
        <dbReference type="EMBL" id="CRY94417.1"/>
    </source>
</evidence>
<evidence type="ECO:0000256" key="1">
    <source>
        <dbReference type="SAM" id="MobiDB-lite"/>
    </source>
</evidence>
<protein>
    <submittedName>
        <fullName evidence="2">Uncharacterized protein</fullName>
    </submittedName>
</protein>
<feature type="region of interest" description="Disordered" evidence="1">
    <location>
        <begin position="99"/>
        <end position="124"/>
    </location>
</feature>
<reference evidence="2" key="1">
    <citation type="submission" date="2015-06" db="EMBL/GenBank/DDBJ databases">
        <authorList>
            <person name="Joergensen T."/>
        </authorList>
    </citation>
    <scope>NUCLEOTIDE SEQUENCE</scope>
    <source>
        <plasmid evidence="2">pRGRH0249</plasmid>
    </source>
</reference>
<geneLocation type="plasmid" evidence="2">
    <name>pRGRH0249</name>
</geneLocation>
<accession>A0A0H5QE82</accession>
<keyword evidence="2" id="KW-0614">Plasmid</keyword>
<name>A0A0H5QE82_9ZZZZ</name>
<proteinExistence type="predicted"/>
<sequence>MQGALPPAPPASPRNSRGATPCQAINFDIFRHIERECSQGFKGGDFRRKYYPSLDGTERHTALAEGKACCLSLLPHGECGVWGNAPRVKFRDGVRPPFSKGEEDWGLPPASEYRSRSAGGKAPFSPLQEPRVLIRSVKTHKGLLLTRVTEPYILKVKQFNLKVVYHRGQSINATRQRQSNA</sequence>
<dbReference type="EMBL" id="LN852922">
    <property type="protein sequence ID" value="CRY94417.1"/>
    <property type="molecule type" value="Genomic_DNA"/>
</dbReference>
<reference evidence="2" key="2">
    <citation type="submission" date="2015-07" db="EMBL/GenBank/DDBJ databases">
        <title>Plasmids, circular viruses and viroids from rat gut.</title>
        <authorList>
            <person name="Jorgensen T.J."/>
            <person name="Hansen M.A."/>
            <person name="Xu Z."/>
            <person name="Tabak M.A."/>
            <person name="Sorensen S.J."/>
            <person name="Hansen L.H."/>
        </authorList>
    </citation>
    <scope>NUCLEOTIDE SEQUENCE</scope>
    <source>
        <plasmid evidence="2">pRGRH0249</plasmid>
    </source>
</reference>
<organism evidence="2">
    <name type="scientific">uncultured prokaryote</name>
    <dbReference type="NCBI Taxonomy" id="198431"/>
    <lineage>
        <taxon>unclassified sequences</taxon>
        <taxon>environmental samples</taxon>
    </lineage>
</organism>